<dbReference type="InterPro" id="IPR012337">
    <property type="entry name" value="RNaseH-like_sf"/>
</dbReference>
<feature type="region of interest" description="Disordered" evidence="1">
    <location>
        <begin position="58"/>
        <end position="85"/>
    </location>
</feature>
<evidence type="ECO:0000256" key="1">
    <source>
        <dbReference type="SAM" id="MobiDB-lite"/>
    </source>
</evidence>
<dbReference type="PROSITE" id="PS50994">
    <property type="entry name" value="INTEGRASE"/>
    <property type="match status" value="1"/>
</dbReference>
<comment type="caution">
    <text evidence="3">The sequence shown here is derived from an EMBL/GenBank/DDBJ whole genome shotgun (WGS) entry which is preliminary data.</text>
</comment>
<reference evidence="3 4" key="1">
    <citation type="submission" date="2021-01" db="EMBL/GenBank/DDBJ databases">
        <title>Whole genome shotgun sequence of Asanoa siamensis NBRC 107932.</title>
        <authorList>
            <person name="Komaki H."/>
            <person name="Tamura T."/>
        </authorList>
    </citation>
    <scope>NUCLEOTIDE SEQUENCE [LARGE SCALE GENOMIC DNA]</scope>
    <source>
        <strain evidence="3 4">NBRC 107932</strain>
    </source>
</reference>
<name>A0ABQ4CM28_9ACTN</name>
<proteinExistence type="predicted"/>
<gene>
    <name evidence="3" type="ORF">Asi02nite_18460</name>
</gene>
<evidence type="ECO:0000313" key="3">
    <source>
        <dbReference type="EMBL" id="GIF72328.1"/>
    </source>
</evidence>
<dbReference type="InterPro" id="IPR036397">
    <property type="entry name" value="RNaseH_sf"/>
</dbReference>
<dbReference type="SUPFAM" id="SSF53098">
    <property type="entry name" value="Ribonuclease H-like"/>
    <property type="match status" value="1"/>
</dbReference>
<dbReference type="InterPro" id="IPR001584">
    <property type="entry name" value="Integrase_cat-core"/>
</dbReference>
<organism evidence="3 4">
    <name type="scientific">Asanoa siamensis</name>
    <dbReference type="NCBI Taxonomy" id="926357"/>
    <lineage>
        <taxon>Bacteria</taxon>
        <taxon>Bacillati</taxon>
        <taxon>Actinomycetota</taxon>
        <taxon>Actinomycetes</taxon>
        <taxon>Micromonosporales</taxon>
        <taxon>Micromonosporaceae</taxon>
        <taxon>Asanoa</taxon>
    </lineage>
</organism>
<dbReference type="EMBL" id="BONE01000011">
    <property type="protein sequence ID" value="GIF72328.1"/>
    <property type="molecule type" value="Genomic_DNA"/>
</dbReference>
<feature type="compositionally biased region" description="Low complexity" evidence="1">
    <location>
        <begin position="66"/>
        <end position="85"/>
    </location>
</feature>
<protein>
    <recommendedName>
        <fullName evidence="2">Integrase catalytic domain-containing protein</fullName>
    </recommendedName>
</protein>
<dbReference type="Gene3D" id="3.30.420.10">
    <property type="entry name" value="Ribonuclease H-like superfamily/Ribonuclease H"/>
    <property type="match status" value="1"/>
</dbReference>
<keyword evidence="4" id="KW-1185">Reference proteome</keyword>
<evidence type="ECO:0000313" key="4">
    <source>
        <dbReference type="Proteomes" id="UP000604117"/>
    </source>
</evidence>
<sequence>MTDNALAYRRGRAWHQALTDLGAQARFTRRYRPQTNGKAERFNRAMCDEWIYARPFTTNRDRADALPHTPTTTTADTPANHPSPASTALLVLTASAVASATHRECRLTATATVTRTAAAANAAQP</sequence>
<accession>A0ABQ4CM28</accession>
<evidence type="ECO:0000259" key="2">
    <source>
        <dbReference type="PROSITE" id="PS50994"/>
    </source>
</evidence>
<dbReference type="Proteomes" id="UP000604117">
    <property type="component" value="Unassembled WGS sequence"/>
</dbReference>
<dbReference type="Pfam" id="PF13683">
    <property type="entry name" value="rve_3"/>
    <property type="match status" value="1"/>
</dbReference>
<feature type="domain" description="Integrase catalytic" evidence="2">
    <location>
        <begin position="1"/>
        <end position="96"/>
    </location>
</feature>